<sequence>MRFHCISVTQNSLQDCFSFGKVGLVPTVKEYTNLLRCPKIQIDKAYSRATTVSTLLKGLMNITGMSEQWVTSRIK</sequence>
<organism evidence="1 2">
    <name type="scientific">Gossypium trilobum</name>
    <dbReference type="NCBI Taxonomy" id="34281"/>
    <lineage>
        <taxon>Eukaryota</taxon>
        <taxon>Viridiplantae</taxon>
        <taxon>Streptophyta</taxon>
        <taxon>Embryophyta</taxon>
        <taxon>Tracheophyta</taxon>
        <taxon>Spermatophyta</taxon>
        <taxon>Magnoliopsida</taxon>
        <taxon>eudicotyledons</taxon>
        <taxon>Gunneridae</taxon>
        <taxon>Pentapetalae</taxon>
        <taxon>rosids</taxon>
        <taxon>malvids</taxon>
        <taxon>Malvales</taxon>
        <taxon>Malvaceae</taxon>
        <taxon>Malvoideae</taxon>
        <taxon>Gossypium</taxon>
    </lineage>
</organism>
<evidence type="ECO:0000313" key="1">
    <source>
        <dbReference type="EMBL" id="MBA0787295.1"/>
    </source>
</evidence>
<dbReference type="Proteomes" id="UP000593568">
    <property type="component" value="Unassembled WGS sequence"/>
</dbReference>
<comment type="caution">
    <text evidence="1">The sequence shown here is derived from an EMBL/GenBank/DDBJ whole genome shotgun (WGS) entry which is preliminary data.</text>
</comment>
<dbReference type="EMBL" id="JABEZW010225615">
    <property type="protein sequence ID" value="MBA0787295.1"/>
    <property type="molecule type" value="Genomic_DNA"/>
</dbReference>
<proteinExistence type="predicted"/>
<protein>
    <submittedName>
        <fullName evidence="1">Uncharacterized protein</fullName>
    </submittedName>
</protein>
<reference evidence="1 2" key="1">
    <citation type="journal article" date="2019" name="Genome Biol. Evol.">
        <title>Insights into the evolution of the New World diploid cottons (Gossypium, subgenus Houzingenia) based on genome sequencing.</title>
        <authorList>
            <person name="Grover C.E."/>
            <person name="Arick M.A. 2nd"/>
            <person name="Thrash A."/>
            <person name="Conover J.L."/>
            <person name="Sanders W.S."/>
            <person name="Peterson D.G."/>
            <person name="Frelichowski J.E."/>
            <person name="Scheffler J.A."/>
            <person name="Scheffler B.E."/>
            <person name="Wendel J.F."/>
        </authorList>
    </citation>
    <scope>NUCLEOTIDE SEQUENCE [LARGE SCALE GENOMIC DNA]</scope>
    <source>
        <strain evidence="1">8</strain>
        <tissue evidence="1">Leaf</tissue>
    </source>
</reference>
<keyword evidence="2" id="KW-1185">Reference proteome</keyword>
<dbReference type="AlphaFoldDB" id="A0A7J9FRV2"/>
<name>A0A7J9FRV2_9ROSI</name>
<gene>
    <name evidence="1" type="ORF">Gotri_006792</name>
</gene>
<accession>A0A7J9FRV2</accession>
<evidence type="ECO:0000313" key="2">
    <source>
        <dbReference type="Proteomes" id="UP000593568"/>
    </source>
</evidence>